<feature type="compositionally biased region" description="Pro residues" evidence="1">
    <location>
        <begin position="11"/>
        <end position="30"/>
    </location>
</feature>
<evidence type="ECO:0000313" key="2">
    <source>
        <dbReference type="EMBL" id="KAA8910015.1"/>
    </source>
</evidence>
<feature type="region of interest" description="Disordered" evidence="1">
    <location>
        <begin position="1"/>
        <end position="35"/>
    </location>
</feature>
<reference evidence="2 3" key="1">
    <citation type="submission" date="2019-09" db="EMBL/GenBank/DDBJ databases">
        <title>Draft genome of the ectomycorrhizal ascomycete Sphaerosporella brunnea.</title>
        <authorList>
            <consortium name="DOE Joint Genome Institute"/>
            <person name="Benucci G.M."/>
            <person name="Marozzi G."/>
            <person name="Antonielli L."/>
            <person name="Sanchez S."/>
            <person name="Marco P."/>
            <person name="Wang X."/>
            <person name="Falini L.B."/>
            <person name="Barry K."/>
            <person name="Haridas S."/>
            <person name="Lipzen A."/>
            <person name="Labutti K."/>
            <person name="Grigoriev I.V."/>
            <person name="Murat C."/>
            <person name="Martin F."/>
            <person name="Albertini E."/>
            <person name="Donnini D."/>
            <person name="Bonito G."/>
        </authorList>
    </citation>
    <scope>NUCLEOTIDE SEQUENCE [LARGE SCALE GENOMIC DNA]</scope>
    <source>
        <strain evidence="2 3">Sb_GMNB300</strain>
    </source>
</reference>
<gene>
    <name evidence="2" type="ORF">FN846DRAFT_905263</name>
</gene>
<evidence type="ECO:0000313" key="3">
    <source>
        <dbReference type="Proteomes" id="UP000326924"/>
    </source>
</evidence>
<dbReference type="EMBL" id="VXIS01000051">
    <property type="protein sequence ID" value="KAA8910015.1"/>
    <property type="molecule type" value="Genomic_DNA"/>
</dbReference>
<sequence>MAAGLLQSIPGTPPGDPPAPPPPLPLPPIPTQAGTHPVLVRKASGGGPTAPVITGRASTIPRKASIGHHPQTTPTEAYLHAIRDKSNEQSYQCLRERPSVPLLSTDVTTISIRPRSGSTRSAPAGPCISIVTGKGRNLHHVAGAPNVPTVPTRYGRVPTPVGCLPGTGGLRIEDWAIFGGPSEERGGERPRWELPEGCLNPGPNGSYRRRKTLRDGGLLTEVRQKVKNMIKGLHVSVSISFGEKGVAEELDAPRQTRKEMTLRIKNNKVGSCIYEIIRHEDSGDEILTPIDDLKSLFPYSKQLQKRLIEWNRHYQNPPQHWVMNFIPRAYLKRGYSLGEELCEYFTQHPDGCQYRIEYEPIGHAYCHVGTIEPRARRKSRRAGDMLWEKEADHRRAFL</sequence>
<organism evidence="2 3">
    <name type="scientific">Sphaerosporella brunnea</name>
    <dbReference type="NCBI Taxonomy" id="1250544"/>
    <lineage>
        <taxon>Eukaryota</taxon>
        <taxon>Fungi</taxon>
        <taxon>Dikarya</taxon>
        <taxon>Ascomycota</taxon>
        <taxon>Pezizomycotina</taxon>
        <taxon>Pezizomycetes</taxon>
        <taxon>Pezizales</taxon>
        <taxon>Pyronemataceae</taxon>
        <taxon>Sphaerosporella</taxon>
    </lineage>
</organism>
<comment type="caution">
    <text evidence="2">The sequence shown here is derived from an EMBL/GenBank/DDBJ whole genome shotgun (WGS) entry which is preliminary data.</text>
</comment>
<proteinExistence type="predicted"/>
<dbReference type="Proteomes" id="UP000326924">
    <property type="component" value="Unassembled WGS sequence"/>
</dbReference>
<accession>A0A5J5F1H1</accession>
<keyword evidence="3" id="KW-1185">Reference proteome</keyword>
<dbReference type="OrthoDB" id="5380685at2759"/>
<dbReference type="AlphaFoldDB" id="A0A5J5F1H1"/>
<protein>
    <submittedName>
        <fullName evidence="2">Uncharacterized protein</fullName>
    </submittedName>
</protein>
<evidence type="ECO:0000256" key="1">
    <source>
        <dbReference type="SAM" id="MobiDB-lite"/>
    </source>
</evidence>
<dbReference type="InParanoid" id="A0A5J5F1H1"/>
<name>A0A5J5F1H1_9PEZI</name>